<dbReference type="HOGENOM" id="CLU_368742_0_0_3"/>
<dbReference type="AlphaFoldDB" id="I4IN76"/>
<comment type="caution">
    <text evidence="2">The sequence shown here is derived from an EMBL/GenBank/DDBJ whole genome shotgun (WGS) entry which is preliminary data.</text>
</comment>
<evidence type="ECO:0000313" key="3">
    <source>
        <dbReference type="Proteomes" id="UP000004047"/>
    </source>
</evidence>
<feature type="region of interest" description="Disordered" evidence="1">
    <location>
        <begin position="628"/>
        <end position="654"/>
    </location>
</feature>
<dbReference type="RefSeq" id="WP_002800496.1">
    <property type="nucleotide sequence ID" value="NZ_CAIQ01000101.1"/>
</dbReference>
<reference evidence="2 3" key="1">
    <citation type="submission" date="2012-04" db="EMBL/GenBank/DDBJ databases">
        <authorList>
            <person name="Genoscope - CEA"/>
        </authorList>
    </citation>
    <scope>NUCLEOTIDE SEQUENCE [LARGE SCALE GENOMIC DNA]</scope>
    <source>
        <strain evidence="2 3">9701</strain>
    </source>
</reference>
<dbReference type="Proteomes" id="UP000004047">
    <property type="component" value="Unassembled WGS sequence"/>
</dbReference>
<dbReference type="EMBL" id="CAIQ01000101">
    <property type="protein sequence ID" value="CCI35750.1"/>
    <property type="molecule type" value="Genomic_DNA"/>
</dbReference>
<sequence>MSTIEIHEFSTGIDVQGTPDNWLSVGFSGEYMNSTLSYIPRSVQQEIAADLFYLSEFAVQEKPAIIGREVKLGQEEWSVLAVITGTTDKCGRGISVSRYFLTEGLGKLNDLLTYQQSNSLTFNPFDKKRCGDKVSYDTNKTKNNDLLHLLDNPEELIKNILVLSTNTTKTGTRIPLKAIHQLAEKKAKELKQLVSWAYDVEGLKKPHDFLIIYPCTAFNVDQYVQKQLENHPISQFIDKENDVKVAVKEWINQSSLTKKNFQIIEEALIDSRFTDDVWNNSIFAILDINQITNDSSYPPIYLRVYLLYSLIFPKKLPDFLTWFNRQKIGSEAYTLIQKFSRNLQNTLNQLRKNQQTLTIDNHLKQGVNYLIFHLIQHPELLESVVWLVTDKEGLWGGAYQEFINDLWADIKQIARNYKTAKAKLDEDIKQGTGSRHSMTSQADIEKALKEKGYELTYASENLTVLNQKDWQEIKDYFIDLIWYKDGKSIKNERFLPLADLIYTITQNKPKNAQFNVETDYLLPAIFYQISTGDVPNSLWKECQFSLNNKEDKVRTTHENKSLIEFKRRLNKLEKTTRIILNTVSEMSELLTASVSIPIWALICACPLLVLGGFGLGKWTNNDVSIVPPSPSFSPSPSPSPSVSSSPSPSPPPATRWNATVKAIDALRDEFVNMGQDKSTVEPAIIKNIAAGFSYAYKAENPKEWTPKIKNFQKENSIIETGFISQNDETYKALKCKVAKELELTDQVPDCPAHSD</sequence>
<evidence type="ECO:0000256" key="1">
    <source>
        <dbReference type="SAM" id="MobiDB-lite"/>
    </source>
</evidence>
<gene>
    <name evidence="2" type="ORF">MICAK_190015</name>
</gene>
<feature type="compositionally biased region" description="Pro residues" evidence="1">
    <location>
        <begin position="628"/>
        <end position="639"/>
    </location>
</feature>
<proteinExistence type="predicted"/>
<evidence type="ECO:0000313" key="2">
    <source>
        <dbReference type="EMBL" id="CCI35750.1"/>
    </source>
</evidence>
<protein>
    <submittedName>
        <fullName evidence="2">Uncharacterized protein</fullName>
    </submittedName>
</protein>
<accession>I4IN76</accession>
<name>I4IN76_MICAE</name>
<organism evidence="2 3">
    <name type="scientific">Microcystis aeruginosa PCC 9701</name>
    <dbReference type="NCBI Taxonomy" id="721123"/>
    <lineage>
        <taxon>Bacteria</taxon>
        <taxon>Bacillati</taxon>
        <taxon>Cyanobacteriota</taxon>
        <taxon>Cyanophyceae</taxon>
        <taxon>Oscillatoriophycideae</taxon>
        <taxon>Chroococcales</taxon>
        <taxon>Microcystaceae</taxon>
        <taxon>Microcystis</taxon>
    </lineage>
</organism>